<accession>A0A6J6RJH1</accession>
<evidence type="ECO:0000313" key="3">
    <source>
        <dbReference type="EMBL" id="CAB4722353.1"/>
    </source>
</evidence>
<evidence type="ECO:0000259" key="2">
    <source>
        <dbReference type="Pfam" id="PF00561"/>
    </source>
</evidence>
<dbReference type="AlphaFoldDB" id="A0A6J6RJH1"/>
<name>A0A6J6RJH1_9ZZZZ</name>
<dbReference type="InterPro" id="IPR029058">
    <property type="entry name" value="AB_hydrolase_fold"/>
</dbReference>
<gene>
    <name evidence="3" type="ORF">UFOPK2579_02070</name>
</gene>
<organism evidence="3">
    <name type="scientific">freshwater metagenome</name>
    <dbReference type="NCBI Taxonomy" id="449393"/>
    <lineage>
        <taxon>unclassified sequences</taxon>
        <taxon>metagenomes</taxon>
        <taxon>ecological metagenomes</taxon>
    </lineage>
</organism>
<dbReference type="InterPro" id="IPR000073">
    <property type="entry name" value="AB_hydrolase_1"/>
</dbReference>
<feature type="domain" description="AB hydrolase-1" evidence="2">
    <location>
        <begin position="31"/>
        <end position="285"/>
    </location>
</feature>
<evidence type="ECO:0000256" key="1">
    <source>
        <dbReference type="ARBA" id="ARBA00022801"/>
    </source>
</evidence>
<dbReference type="PRINTS" id="PR00412">
    <property type="entry name" value="EPOXHYDRLASE"/>
</dbReference>
<protein>
    <submittedName>
        <fullName evidence="3">Unannotated protein</fullName>
    </submittedName>
</protein>
<proteinExistence type="predicted"/>
<keyword evidence="1" id="KW-0378">Hydrolase</keyword>
<reference evidence="3" key="1">
    <citation type="submission" date="2020-05" db="EMBL/GenBank/DDBJ databases">
        <authorList>
            <person name="Chiriac C."/>
            <person name="Salcher M."/>
            <person name="Ghai R."/>
            <person name="Kavagutti S V."/>
        </authorList>
    </citation>
    <scope>NUCLEOTIDE SEQUENCE</scope>
</reference>
<dbReference type="GO" id="GO:0016787">
    <property type="term" value="F:hydrolase activity"/>
    <property type="evidence" value="ECO:0007669"/>
    <property type="project" value="UniProtKB-KW"/>
</dbReference>
<dbReference type="Pfam" id="PF00561">
    <property type="entry name" value="Abhydrolase_1"/>
    <property type="match status" value="1"/>
</dbReference>
<dbReference type="Gene3D" id="3.40.50.1820">
    <property type="entry name" value="alpha/beta hydrolase"/>
    <property type="match status" value="1"/>
</dbReference>
<dbReference type="EMBL" id="CAEZXR010000278">
    <property type="protein sequence ID" value="CAB4722353.1"/>
    <property type="molecule type" value="Genomic_DNA"/>
</dbReference>
<dbReference type="InterPro" id="IPR000639">
    <property type="entry name" value="Epox_hydrolase-like"/>
</dbReference>
<dbReference type="PANTHER" id="PTHR43329">
    <property type="entry name" value="EPOXIDE HYDROLASE"/>
    <property type="match status" value="1"/>
</dbReference>
<sequence>MPPTTRTLEIDLAQLTLSALTWGPDDGPLALCLHGFPDTAHTWRHLGPQLGEAGWRVVAPFTRGYAPSGLPRDGSYHVAALVADAVELHAALGGDERAVVVGHDWGAITANGLGALPSSPYRRVVSMAVPPIPALSAPRPDVLAFVALLPRQLRMSWYTLFNQLPVLPERHFDRLVRHLWAAWSPGFDAREDLAHVAAALPDRARVAAAVGYYRAASRQWRLPERYADFQECWTASPIVPTLYLYGEQDGCLNPGFGPRVLRSLPPGSEVVAVPDAGHFLQVERPEVVGQHVVRFLEMS</sequence>
<dbReference type="SUPFAM" id="SSF53474">
    <property type="entry name" value="alpha/beta-Hydrolases"/>
    <property type="match status" value="1"/>
</dbReference>